<evidence type="ECO:0000313" key="2">
    <source>
        <dbReference type="EMBL" id="KAE9523317.1"/>
    </source>
</evidence>
<comment type="caution">
    <text evidence="2">The sequence shown here is derived from an EMBL/GenBank/DDBJ whole genome shotgun (WGS) entry which is preliminary data.</text>
</comment>
<organism evidence="2 3">
    <name type="scientific">Aphis glycines</name>
    <name type="common">Soybean aphid</name>
    <dbReference type="NCBI Taxonomy" id="307491"/>
    <lineage>
        <taxon>Eukaryota</taxon>
        <taxon>Metazoa</taxon>
        <taxon>Ecdysozoa</taxon>
        <taxon>Arthropoda</taxon>
        <taxon>Hexapoda</taxon>
        <taxon>Insecta</taxon>
        <taxon>Pterygota</taxon>
        <taxon>Neoptera</taxon>
        <taxon>Paraneoptera</taxon>
        <taxon>Hemiptera</taxon>
        <taxon>Sternorrhyncha</taxon>
        <taxon>Aphidomorpha</taxon>
        <taxon>Aphidoidea</taxon>
        <taxon>Aphididae</taxon>
        <taxon>Aphidini</taxon>
        <taxon>Aphis</taxon>
        <taxon>Aphis</taxon>
    </lineage>
</organism>
<protein>
    <recommendedName>
        <fullName evidence="1">HAT C-terminal dimerisation domain-containing protein</fullName>
    </recommendedName>
</protein>
<name>A0A6G0T087_APHGL</name>
<dbReference type="Pfam" id="PF05699">
    <property type="entry name" value="Dimer_Tnp_hAT"/>
    <property type="match status" value="1"/>
</dbReference>
<accession>A0A6G0T087</accession>
<dbReference type="SUPFAM" id="SSF53098">
    <property type="entry name" value="Ribonuclease H-like"/>
    <property type="match status" value="1"/>
</dbReference>
<dbReference type="InterPro" id="IPR012337">
    <property type="entry name" value="RNaseH-like_sf"/>
</dbReference>
<feature type="domain" description="HAT C-terminal dimerisation" evidence="1">
    <location>
        <begin position="344"/>
        <end position="397"/>
    </location>
</feature>
<dbReference type="AlphaFoldDB" id="A0A6G0T087"/>
<dbReference type="InterPro" id="IPR008906">
    <property type="entry name" value="HATC_C_dom"/>
</dbReference>
<reference evidence="2 3" key="1">
    <citation type="submission" date="2019-08" db="EMBL/GenBank/DDBJ databases">
        <title>The genome of the soybean aphid Biotype 1, its phylome, world population structure and adaptation to the North American continent.</title>
        <authorList>
            <person name="Giordano R."/>
            <person name="Donthu R.K."/>
            <person name="Hernandez A.G."/>
            <person name="Wright C.L."/>
            <person name="Zimin A.V."/>
        </authorList>
    </citation>
    <scope>NUCLEOTIDE SEQUENCE [LARGE SCALE GENOMIC DNA]</scope>
    <source>
        <tissue evidence="2">Whole aphids</tissue>
    </source>
</reference>
<keyword evidence="3" id="KW-1185">Reference proteome</keyword>
<evidence type="ECO:0000259" key="1">
    <source>
        <dbReference type="Pfam" id="PF05699"/>
    </source>
</evidence>
<evidence type="ECO:0000313" key="3">
    <source>
        <dbReference type="Proteomes" id="UP000475862"/>
    </source>
</evidence>
<dbReference type="Proteomes" id="UP000475862">
    <property type="component" value="Unassembled WGS sequence"/>
</dbReference>
<dbReference type="PANTHER" id="PTHR46289:SF14">
    <property type="entry name" value="DUF4371 DOMAIN-CONTAINING PROTEIN"/>
    <property type="match status" value="1"/>
</dbReference>
<dbReference type="PANTHER" id="PTHR46289">
    <property type="entry name" value="52 KDA REPRESSOR OF THE INHIBITOR OF THE PROTEIN KINASE-LIKE PROTEIN-RELATED"/>
    <property type="match status" value="1"/>
</dbReference>
<dbReference type="OrthoDB" id="6630197at2759"/>
<dbReference type="GO" id="GO:0046983">
    <property type="term" value="F:protein dimerization activity"/>
    <property type="evidence" value="ECO:0007669"/>
    <property type="project" value="InterPro"/>
</dbReference>
<dbReference type="InterPro" id="IPR052958">
    <property type="entry name" value="IFN-induced_PKR_regulator"/>
</dbReference>
<dbReference type="EMBL" id="VYZN01000080">
    <property type="protein sequence ID" value="KAE9523317.1"/>
    <property type="molecule type" value="Genomic_DNA"/>
</dbReference>
<sequence>MLFFNLVQESYVFFKESYKRLAVYNKENPSLKLAASVATRWRSRNDAIVKIFGRIDFWIKGDLSTENESKFVYIQLLVALYEISISNQFNSKIRNDSLSLMKKFCSYETVLVTMMFLQIFKITSKLSDYLQTKNLDYIQAWRHVSAAHKSLQSVRNRFCDIIKAAKTIEYRLDIEIEEKLSKKRKRTVKRMDGELTRDEEVYPKEIDQFRIKIFNYTMDTIINSLKVRFLDHQILYRDLECFDPQRFDDIRKNGLSSNVLIKICQLLPSIDQSKLKEELISFARSWPLICKVGLQSTYEDSGQIDTVDDDKLDSWFDLKCSEVKECNVCLSCTLRVITDYNMYSLQYTELYKAYKYLLTLPLTQVTCERSFSKLKLLKTRLRSTIVQDNLESLFLMQCE</sequence>
<proteinExistence type="predicted"/>
<gene>
    <name evidence="2" type="ORF">AGLY_016265</name>
</gene>